<organism evidence="6 7">
    <name type="scientific">Cotesia glomerata</name>
    <name type="common">Lepidopteran parasitic wasp</name>
    <name type="synonym">Apanteles glomeratus</name>
    <dbReference type="NCBI Taxonomy" id="32391"/>
    <lineage>
        <taxon>Eukaryota</taxon>
        <taxon>Metazoa</taxon>
        <taxon>Ecdysozoa</taxon>
        <taxon>Arthropoda</taxon>
        <taxon>Hexapoda</taxon>
        <taxon>Insecta</taxon>
        <taxon>Pterygota</taxon>
        <taxon>Neoptera</taxon>
        <taxon>Endopterygota</taxon>
        <taxon>Hymenoptera</taxon>
        <taxon>Apocrita</taxon>
        <taxon>Ichneumonoidea</taxon>
        <taxon>Braconidae</taxon>
        <taxon>Microgastrinae</taxon>
        <taxon>Cotesia</taxon>
    </lineage>
</organism>
<keyword evidence="2" id="KW-0646">Protease inhibitor</keyword>
<dbReference type="PANTHER" id="PTHR11461">
    <property type="entry name" value="SERINE PROTEASE INHIBITOR, SERPIN"/>
    <property type="match status" value="1"/>
</dbReference>
<gene>
    <name evidence="6" type="ORF">KQX54_004978</name>
</gene>
<evidence type="ECO:0000256" key="2">
    <source>
        <dbReference type="ARBA" id="ARBA00022690"/>
    </source>
</evidence>
<comment type="similarity">
    <text evidence="1 4">Belongs to the serpin family.</text>
</comment>
<evidence type="ECO:0000259" key="5">
    <source>
        <dbReference type="SMART" id="SM00093"/>
    </source>
</evidence>
<keyword evidence="3" id="KW-0722">Serine protease inhibitor</keyword>
<dbReference type="GO" id="GO:0004867">
    <property type="term" value="F:serine-type endopeptidase inhibitor activity"/>
    <property type="evidence" value="ECO:0007669"/>
    <property type="project" value="UniProtKB-KW"/>
</dbReference>
<evidence type="ECO:0000256" key="1">
    <source>
        <dbReference type="ARBA" id="ARBA00009500"/>
    </source>
</evidence>
<dbReference type="InterPro" id="IPR042178">
    <property type="entry name" value="Serpin_sf_1"/>
</dbReference>
<comment type="caution">
    <text evidence="6">The sequence shown here is derived from an EMBL/GenBank/DDBJ whole genome shotgun (WGS) entry which is preliminary data.</text>
</comment>
<accession>A0AAV7I3Q6</accession>
<dbReference type="InterPro" id="IPR023796">
    <property type="entry name" value="Serpin_dom"/>
</dbReference>
<evidence type="ECO:0000256" key="4">
    <source>
        <dbReference type="RuleBase" id="RU000411"/>
    </source>
</evidence>
<dbReference type="CDD" id="cd19601">
    <property type="entry name" value="serpin42Da-like"/>
    <property type="match status" value="2"/>
</dbReference>
<evidence type="ECO:0000313" key="6">
    <source>
        <dbReference type="EMBL" id="KAH0545949.1"/>
    </source>
</evidence>
<dbReference type="Proteomes" id="UP000826195">
    <property type="component" value="Unassembled WGS sequence"/>
</dbReference>
<dbReference type="PANTHER" id="PTHR11461:SF211">
    <property type="entry name" value="GH10112P-RELATED"/>
    <property type="match status" value="1"/>
</dbReference>
<dbReference type="Gene3D" id="2.30.39.10">
    <property type="entry name" value="Alpha-1-antitrypsin, domain 1"/>
    <property type="match status" value="2"/>
</dbReference>
<sequence length="806" mass="92646">MAEDRPEVKNMHAVLGGIRKFSIDFHKTISGSDKDNIIYSPLSIGIMLSMAAYGANETTEQQLISGLHLPEDKEANKNGFQKLVDTFSKMEKVRLDLGQKVFVSESYEVRHDFKHTTKNVFGSSTRHVNFKHSSEAVKAINKWCGKKTNDAITRIIDSHDINDAIMILASVAYFSGPWLLKFDSENTRPRLFNIDEKTTKHVDTMYQLNSFNYGPLPDLDAIYIELPYEKLHREDATSMFVILPNQIGGLSKVEDNLDQINFASLVDHHLKTEIYLHMPKFKVESNLNLEPFLEKMEMSNMFRDDANFSGISERQPLKISKIIQKALIEVHEHGTEAATTSDNNVLFESSRSWHTIPITVDLKIIYVTVNLSEIILVFKKLPPLSCHLYPRQHYGFQPKLISKYFVVTQKINFLETWFIFGAILACTSAKAVSRRRKNALYQTTKGMNQFAVDLYKKTAKLHKGNLISSPLSTGIALSMAAYGAQGATEYEMKSNLHLPVDDKLGQKGFLSLITALHKIKKVNLKLAQGLFIDHHLNVHREFSNMTKNVFKSPTRRLYFEKPEYTAQYINNWCKRFTKNLIKDIVQPEDIKKGFSILVNAVYFKGSWKSPFKTEHTSLQPFFTNSKTYKYAPMMYQKSRFNYGLLAEGKAVYVELPYDTSNPGHSLSMFVILPIKEEGLEEIEQTLRYIDYRKLHFKGYENNIELYMPKFKIASTIDLQPILDMMGMRRMFRDRADFSGITEKFMKITKAVQKAVIEVDEAGASTGGTGWKNDIWRIFFTHSSQQAVYRQDCPYFNEYNTFTRPRG</sequence>
<dbReference type="SMART" id="SM00093">
    <property type="entry name" value="SERPIN"/>
    <property type="match status" value="2"/>
</dbReference>
<proteinExistence type="inferred from homology"/>
<protein>
    <recommendedName>
        <fullName evidence="5">Serpin domain-containing protein</fullName>
    </recommendedName>
</protein>
<dbReference type="AlphaFoldDB" id="A0AAV7I3Q6"/>
<dbReference type="GO" id="GO:0005615">
    <property type="term" value="C:extracellular space"/>
    <property type="evidence" value="ECO:0007669"/>
    <property type="project" value="InterPro"/>
</dbReference>
<name>A0AAV7I3Q6_COTGL</name>
<dbReference type="InterPro" id="IPR042185">
    <property type="entry name" value="Serpin_sf_2"/>
</dbReference>
<evidence type="ECO:0000256" key="3">
    <source>
        <dbReference type="ARBA" id="ARBA00022900"/>
    </source>
</evidence>
<dbReference type="InterPro" id="IPR036186">
    <property type="entry name" value="Serpin_sf"/>
</dbReference>
<dbReference type="SUPFAM" id="SSF56574">
    <property type="entry name" value="Serpins"/>
    <property type="match status" value="2"/>
</dbReference>
<evidence type="ECO:0000313" key="7">
    <source>
        <dbReference type="Proteomes" id="UP000826195"/>
    </source>
</evidence>
<dbReference type="Pfam" id="PF00079">
    <property type="entry name" value="Serpin"/>
    <property type="match status" value="2"/>
</dbReference>
<keyword evidence="7" id="KW-1185">Reference proteome</keyword>
<feature type="domain" description="Serpin" evidence="5">
    <location>
        <begin position="452"/>
        <end position="804"/>
    </location>
</feature>
<dbReference type="EMBL" id="JAHXZJ010002237">
    <property type="protein sequence ID" value="KAH0545949.1"/>
    <property type="molecule type" value="Genomic_DNA"/>
</dbReference>
<dbReference type="Gene3D" id="3.30.497.10">
    <property type="entry name" value="Antithrombin, subunit I, domain 2"/>
    <property type="match status" value="2"/>
</dbReference>
<reference evidence="6 7" key="1">
    <citation type="journal article" date="2021" name="J. Hered.">
        <title>A chromosome-level genome assembly of the parasitoid wasp, Cotesia glomerata (Hymenoptera: Braconidae).</title>
        <authorList>
            <person name="Pinto B.J."/>
            <person name="Weis J.J."/>
            <person name="Gamble T."/>
            <person name="Ode P.J."/>
            <person name="Paul R."/>
            <person name="Zaspel J.M."/>
        </authorList>
    </citation>
    <scope>NUCLEOTIDE SEQUENCE [LARGE SCALE GENOMIC DNA]</scope>
    <source>
        <strain evidence="6">CgM1</strain>
    </source>
</reference>
<dbReference type="InterPro" id="IPR000215">
    <property type="entry name" value="Serpin_fam"/>
</dbReference>
<feature type="domain" description="Serpin" evidence="5">
    <location>
        <begin position="23"/>
        <end position="383"/>
    </location>
</feature>